<feature type="compositionally biased region" description="Basic and acidic residues" evidence="10">
    <location>
        <begin position="342"/>
        <end position="355"/>
    </location>
</feature>
<feature type="region of interest" description="Disordered" evidence="10">
    <location>
        <begin position="1407"/>
        <end position="1451"/>
    </location>
</feature>
<keyword evidence="8" id="KW-0539">Nucleus</keyword>
<feature type="coiled-coil region" evidence="9">
    <location>
        <begin position="156"/>
        <end position="219"/>
    </location>
</feature>
<evidence type="ECO:0000313" key="14">
    <source>
        <dbReference type="WBParaSite" id="ACRNAN_Path_1189.g4612.t1"/>
    </source>
</evidence>
<evidence type="ECO:0000256" key="8">
    <source>
        <dbReference type="ARBA" id="ARBA00023242"/>
    </source>
</evidence>
<keyword evidence="6" id="KW-0862">Zinc</keyword>
<evidence type="ECO:0000256" key="4">
    <source>
        <dbReference type="ARBA" id="ARBA00022723"/>
    </source>
</evidence>
<dbReference type="InterPro" id="IPR051571">
    <property type="entry name" value="N-CoR_corepressor"/>
</dbReference>
<evidence type="ECO:0000256" key="10">
    <source>
        <dbReference type="SAM" id="MobiDB-lite"/>
    </source>
</evidence>
<dbReference type="PANTHER" id="PTHR13992:SF39">
    <property type="entry name" value="SMRTER, ISOFORM G"/>
    <property type="match status" value="1"/>
</dbReference>
<dbReference type="GO" id="GO:0006357">
    <property type="term" value="P:regulation of transcription by RNA polymerase II"/>
    <property type="evidence" value="ECO:0007669"/>
    <property type="project" value="TreeGrafter"/>
</dbReference>
<keyword evidence="3" id="KW-0678">Repressor</keyword>
<dbReference type="InterPro" id="IPR009057">
    <property type="entry name" value="Homeodomain-like_sf"/>
</dbReference>
<evidence type="ECO:0000256" key="6">
    <source>
        <dbReference type="ARBA" id="ARBA00022833"/>
    </source>
</evidence>
<keyword evidence="9" id="KW-0175">Coiled coil</keyword>
<feature type="region of interest" description="Disordered" evidence="10">
    <location>
        <begin position="1313"/>
        <end position="1332"/>
    </location>
</feature>
<dbReference type="PROSITE" id="PS50090">
    <property type="entry name" value="MYB_LIKE"/>
    <property type="match status" value="1"/>
</dbReference>
<evidence type="ECO:0000256" key="9">
    <source>
        <dbReference type="SAM" id="Coils"/>
    </source>
</evidence>
<dbReference type="SMART" id="SM00717">
    <property type="entry name" value="SANT"/>
    <property type="match status" value="2"/>
</dbReference>
<feature type="compositionally biased region" description="Polar residues" evidence="10">
    <location>
        <begin position="1346"/>
        <end position="1359"/>
    </location>
</feature>
<dbReference type="GO" id="GO:0008270">
    <property type="term" value="F:zinc ion binding"/>
    <property type="evidence" value="ECO:0007669"/>
    <property type="project" value="UniProtKB-KW"/>
</dbReference>
<dbReference type="SUPFAM" id="SSF46689">
    <property type="entry name" value="Homeodomain-like"/>
    <property type="match status" value="1"/>
</dbReference>
<dbReference type="GO" id="GO:0003677">
    <property type="term" value="F:DNA binding"/>
    <property type="evidence" value="ECO:0007669"/>
    <property type="project" value="UniProtKB-KW"/>
</dbReference>
<dbReference type="WBParaSite" id="ACRNAN_Path_1189.g4612.t1">
    <property type="protein sequence ID" value="ACRNAN_Path_1189.g4612.t1"/>
    <property type="gene ID" value="ACRNAN_Path_1189.g4612"/>
</dbReference>
<dbReference type="Proteomes" id="UP000887540">
    <property type="component" value="Unplaced"/>
</dbReference>
<feature type="compositionally biased region" description="Polar residues" evidence="10">
    <location>
        <begin position="1131"/>
        <end position="1151"/>
    </location>
</feature>
<keyword evidence="5" id="KW-0863">Zinc-finger</keyword>
<feature type="region of interest" description="Disordered" evidence="10">
    <location>
        <begin position="1115"/>
        <end position="1162"/>
    </location>
</feature>
<dbReference type="Pfam" id="PF00249">
    <property type="entry name" value="Myb_DNA-binding"/>
    <property type="match status" value="1"/>
</dbReference>
<organism evidence="13 14">
    <name type="scientific">Acrobeloides nanus</name>
    <dbReference type="NCBI Taxonomy" id="290746"/>
    <lineage>
        <taxon>Eukaryota</taxon>
        <taxon>Metazoa</taxon>
        <taxon>Ecdysozoa</taxon>
        <taxon>Nematoda</taxon>
        <taxon>Chromadorea</taxon>
        <taxon>Rhabditida</taxon>
        <taxon>Tylenchina</taxon>
        <taxon>Cephalobomorpha</taxon>
        <taxon>Cephaloboidea</taxon>
        <taxon>Cephalobidae</taxon>
        <taxon>Acrobeloides</taxon>
    </lineage>
</organism>
<protein>
    <submittedName>
        <fullName evidence="14">Nuclear receptor corepressor 1</fullName>
    </submittedName>
</protein>
<dbReference type="PANTHER" id="PTHR13992">
    <property type="entry name" value="NUCLEAR RECEPTOR CO-REPRESSOR RELATED NCOR"/>
    <property type="match status" value="1"/>
</dbReference>
<feature type="region of interest" description="Disordered" evidence="10">
    <location>
        <begin position="1189"/>
        <end position="1220"/>
    </location>
</feature>
<dbReference type="InterPro" id="IPR001005">
    <property type="entry name" value="SANT/Myb"/>
</dbReference>
<name>A0A914BWZ6_9BILA</name>
<feature type="domain" description="Myb-like" evidence="11">
    <location>
        <begin position="658"/>
        <end position="703"/>
    </location>
</feature>
<dbReference type="PROSITE" id="PS51293">
    <property type="entry name" value="SANT"/>
    <property type="match status" value="1"/>
</dbReference>
<keyword evidence="4" id="KW-0479">Metal-binding</keyword>
<evidence type="ECO:0000256" key="3">
    <source>
        <dbReference type="ARBA" id="ARBA00022491"/>
    </source>
</evidence>
<evidence type="ECO:0000259" key="12">
    <source>
        <dbReference type="PROSITE" id="PS51293"/>
    </source>
</evidence>
<comment type="similarity">
    <text evidence="2">Belongs to the N-CoR nuclear receptor corepressors family.</text>
</comment>
<dbReference type="FunFam" id="1.10.10.60:FF:000012">
    <property type="entry name" value="Metastasis-associated 1 family, member 3"/>
    <property type="match status" value="1"/>
</dbReference>
<dbReference type="Gene3D" id="1.10.10.60">
    <property type="entry name" value="Homeodomain-like"/>
    <property type="match status" value="2"/>
</dbReference>
<feature type="domain" description="SANT" evidence="12">
    <location>
        <begin position="414"/>
        <end position="465"/>
    </location>
</feature>
<dbReference type="GO" id="GO:0005654">
    <property type="term" value="C:nucleoplasm"/>
    <property type="evidence" value="ECO:0007669"/>
    <property type="project" value="UniProtKB-ARBA"/>
</dbReference>
<feature type="compositionally biased region" description="Polar residues" evidence="10">
    <location>
        <begin position="1427"/>
        <end position="1437"/>
    </location>
</feature>
<feature type="compositionally biased region" description="Low complexity" evidence="10">
    <location>
        <begin position="1189"/>
        <end position="1202"/>
    </location>
</feature>
<keyword evidence="13" id="KW-1185">Reference proteome</keyword>
<sequence>MFPSNNQTQLNDLYALTLQQQILQLLTQGQPNATATRMPTQNPFAGLFGQSFLPPQQQAQPRASLSQQVTMPSLHSSQIPMQSNFSPLAQTFIGQNRVNVEDIRRRPSLLSGGSSTSGYGGLLESGNGSNLTIDTRPTLNTNVEIRHSPMQPTIIDEELDRQKKEITEKVEKVDRDKRQAENLVQNLSKRRDVLRKVIAERSESKIDEHEENGDDAHETSFIDRIYAENKRRVANMHNSNPLLKNIKGHNPLPLYQEPSDLPELHKIREDYIKMAPMLIKRIRNTHETNHQLIEEKHRKHTELYTVWQKKIEKWEKNPKKLAKDAKNREIYEKLFPEIKKSREEKERSIRSDRSRISMGGNLSMEKEEQREEDKYRNAAVIPPIACVGPPKHIFDNNNGLITDAFTEHKNRLEKFISSWRDDEKKIFEENISNYGKNFAAIALFLQSKSVKDCVSYYYMSKKKYTYKTKFARRKKKIGKQYKPPVMPQLGAMLPNALQQTIVSKSSRVLICLLCDAKIETYILPPQIMTRSACDMYGYDVNDPNSVNEMPICHKCATLAAKHKASSRCPIGTCPAGKRKMKPVRTLPEKLNTLSNEHKRFIVHRLKVPPSASKCCNNCFKKISKEIENLVGEKLEEELAEFVRKTAEKTAQFEDAIEWAEDEISLLKMAIASHGTANWEVVAEKINLTRISAHHCQRKFEKMTAEGVWSINVTEEIKENIESVNMFESDAISQIREIKVEISEGASPELGTTSAWAAENGKGVENVKMEDKDDADIVILSEVRHGDQTSKKDAQLLTASNETQDQENSAAKSFGSITQGTPLLRSSQLVPQLMTANQVKSSFMPFEQAGMVEGMLPSANDPTNQIFDTLKLLGITPSQSVSSIESLMQQCEIIAKTLLINSFGVEPPREMIEQMKMKLVTTFLQPSQLQQQNPMLSTSLLNTPSTSILRKDPPLGASFGGSSEQIKKDMATASQMIAEQRKSSNEALLNFYAGNQKMESQLNMRPNIQGSSNTDSVIMKTTPEKTLAAVPAKSIKQEVNIVESQHRSAFSTPSSAQNLRLGQQGQKFPSMYQQSPVAQPNLAKHLPTQSTSIVKIEDKKPPPPSSATLRIEKICQDELGKPDTTPARTRKTGLSTTMLPSPVTSAPTSQSIGGYKRTMSPSLTNLRTSAVGIQQRSRTPLDTTSLSTLTISTSQSQTSQPQTFGLAPQQQTAVQPSMAPEPIQPQIPAIATTVTATILTETSKPIAASPSQISIESKAPPATTSAPLSYSLLGPWAGSDSSAFNSRSTSSPSISMSSVKDEAVTKSEAITIQSTFSSTSTAPVSEPRKEPHVDLQPILQPPISEPTIASQKPTSATGYESLSDSDSDDADKRSTFSPPISDENKESASSAVTLFSVLALPAEEVITLSDAISTPPIRTPESTRSESVKMTPQSSSAPYVQPTYEPLSDDDD</sequence>
<evidence type="ECO:0000256" key="1">
    <source>
        <dbReference type="ARBA" id="ARBA00004123"/>
    </source>
</evidence>
<dbReference type="CDD" id="cd00167">
    <property type="entry name" value="SANT"/>
    <property type="match status" value="1"/>
</dbReference>
<evidence type="ECO:0000256" key="7">
    <source>
        <dbReference type="ARBA" id="ARBA00023125"/>
    </source>
</evidence>
<feature type="region of interest" description="Disordered" evidence="10">
    <location>
        <begin position="342"/>
        <end position="371"/>
    </location>
</feature>
<feature type="region of interest" description="Disordered" evidence="10">
    <location>
        <begin position="1278"/>
        <end position="1298"/>
    </location>
</feature>
<evidence type="ECO:0000256" key="2">
    <source>
        <dbReference type="ARBA" id="ARBA00010097"/>
    </source>
</evidence>
<dbReference type="GO" id="GO:0032991">
    <property type="term" value="C:protein-containing complex"/>
    <property type="evidence" value="ECO:0007669"/>
    <property type="project" value="UniProtKB-ARBA"/>
</dbReference>
<evidence type="ECO:0000256" key="5">
    <source>
        <dbReference type="ARBA" id="ARBA00022771"/>
    </source>
</evidence>
<evidence type="ECO:0000313" key="13">
    <source>
        <dbReference type="Proteomes" id="UP000887540"/>
    </source>
</evidence>
<proteinExistence type="inferred from homology"/>
<dbReference type="GO" id="GO:0000785">
    <property type="term" value="C:chromatin"/>
    <property type="evidence" value="ECO:0007669"/>
    <property type="project" value="TreeGrafter"/>
</dbReference>
<evidence type="ECO:0000259" key="11">
    <source>
        <dbReference type="PROSITE" id="PS50090"/>
    </source>
</evidence>
<comment type="subcellular location">
    <subcellularLocation>
        <location evidence="1">Nucleus</location>
    </subcellularLocation>
</comment>
<reference evidence="14" key="1">
    <citation type="submission" date="2022-11" db="UniProtKB">
        <authorList>
            <consortium name="WormBaseParasite"/>
        </authorList>
    </citation>
    <scope>IDENTIFICATION</scope>
</reference>
<feature type="region of interest" description="Disordered" evidence="10">
    <location>
        <begin position="1337"/>
        <end position="1387"/>
    </location>
</feature>
<dbReference type="InterPro" id="IPR017884">
    <property type="entry name" value="SANT_dom"/>
</dbReference>
<keyword evidence="7" id="KW-0238">DNA-binding</keyword>
<feature type="compositionally biased region" description="Low complexity" evidence="10">
    <location>
        <begin position="1285"/>
        <end position="1297"/>
    </location>
</feature>
<accession>A0A914BWZ6</accession>